<dbReference type="RefSeq" id="XP_005840552.1">
    <property type="nucleotide sequence ID" value="XM_005840495.1"/>
</dbReference>
<organism evidence="1">
    <name type="scientific">Guillardia theta (strain CCMP2712)</name>
    <name type="common">Cryptophyte</name>
    <dbReference type="NCBI Taxonomy" id="905079"/>
    <lineage>
        <taxon>Eukaryota</taxon>
        <taxon>Cryptophyceae</taxon>
        <taxon>Pyrenomonadales</taxon>
        <taxon>Geminigeraceae</taxon>
        <taxon>Guillardia</taxon>
    </lineage>
</organism>
<dbReference type="HOGENOM" id="CLU_1231878_0_0_1"/>
<keyword evidence="3" id="KW-1185">Reference proteome</keyword>
<dbReference type="Pfam" id="PF05345">
    <property type="entry name" value="He_PIG"/>
    <property type="match status" value="1"/>
</dbReference>
<dbReference type="Gene3D" id="2.60.40.10">
    <property type="entry name" value="Immunoglobulins"/>
    <property type="match status" value="1"/>
</dbReference>
<dbReference type="PaxDb" id="55529-EKX53572"/>
<dbReference type="InterPro" id="IPR013783">
    <property type="entry name" value="Ig-like_fold"/>
</dbReference>
<protein>
    <submittedName>
        <fullName evidence="1 2">Uncharacterized protein</fullName>
    </submittedName>
</protein>
<proteinExistence type="predicted"/>
<evidence type="ECO:0000313" key="2">
    <source>
        <dbReference type="EnsemblProtists" id="EKX53572"/>
    </source>
</evidence>
<reference evidence="1 3" key="1">
    <citation type="journal article" date="2012" name="Nature">
        <title>Algal genomes reveal evolutionary mosaicism and the fate of nucleomorphs.</title>
        <authorList>
            <consortium name="DOE Joint Genome Institute"/>
            <person name="Curtis B.A."/>
            <person name="Tanifuji G."/>
            <person name="Burki F."/>
            <person name="Gruber A."/>
            <person name="Irimia M."/>
            <person name="Maruyama S."/>
            <person name="Arias M.C."/>
            <person name="Ball S.G."/>
            <person name="Gile G.H."/>
            <person name="Hirakawa Y."/>
            <person name="Hopkins J.F."/>
            <person name="Kuo A."/>
            <person name="Rensing S.A."/>
            <person name="Schmutz J."/>
            <person name="Symeonidi A."/>
            <person name="Elias M."/>
            <person name="Eveleigh R.J."/>
            <person name="Herman E.K."/>
            <person name="Klute M.J."/>
            <person name="Nakayama T."/>
            <person name="Obornik M."/>
            <person name="Reyes-Prieto A."/>
            <person name="Armbrust E.V."/>
            <person name="Aves S.J."/>
            <person name="Beiko R.G."/>
            <person name="Coutinho P."/>
            <person name="Dacks J.B."/>
            <person name="Durnford D.G."/>
            <person name="Fast N.M."/>
            <person name="Green B.R."/>
            <person name="Grisdale C.J."/>
            <person name="Hempel F."/>
            <person name="Henrissat B."/>
            <person name="Hoppner M.P."/>
            <person name="Ishida K."/>
            <person name="Kim E."/>
            <person name="Koreny L."/>
            <person name="Kroth P.G."/>
            <person name="Liu Y."/>
            <person name="Malik S.B."/>
            <person name="Maier U.G."/>
            <person name="McRose D."/>
            <person name="Mock T."/>
            <person name="Neilson J.A."/>
            <person name="Onodera N.T."/>
            <person name="Poole A.M."/>
            <person name="Pritham E.J."/>
            <person name="Richards T.A."/>
            <person name="Rocap G."/>
            <person name="Roy S.W."/>
            <person name="Sarai C."/>
            <person name="Schaack S."/>
            <person name="Shirato S."/>
            <person name="Slamovits C.H."/>
            <person name="Spencer D.F."/>
            <person name="Suzuki S."/>
            <person name="Worden A.Z."/>
            <person name="Zauner S."/>
            <person name="Barry K."/>
            <person name="Bell C."/>
            <person name="Bharti A.K."/>
            <person name="Crow J.A."/>
            <person name="Grimwood J."/>
            <person name="Kramer R."/>
            <person name="Lindquist E."/>
            <person name="Lucas S."/>
            <person name="Salamov A."/>
            <person name="McFadden G.I."/>
            <person name="Lane C.E."/>
            <person name="Keeling P.J."/>
            <person name="Gray M.W."/>
            <person name="Grigoriev I.V."/>
            <person name="Archibald J.M."/>
        </authorList>
    </citation>
    <scope>NUCLEOTIDE SEQUENCE</scope>
    <source>
        <strain evidence="1 3">CCMP2712</strain>
    </source>
</reference>
<evidence type="ECO:0000313" key="1">
    <source>
        <dbReference type="EMBL" id="EKX53572.1"/>
    </source>
</evidence>
<reference evidence="2" key="3">
    <citation type="submission" date="2016-03" db="UniProtKB">
        <authorList>
            <consortium name="EnsemblProtists"/>
        </authorList>
    </citation>
    <scope>IDENTIFICATION</scope>
</reference>
<dbReference type="GeneID" id="17310561"/>
<accession>L1JYW6</accession>
<gene>
    <name evidence="1" type="ORF">GUITHDRAFT_100556</name>
</gene>
<sequence>MPRCANGTSNSTSTISNTDNLSEEFTVDDESCMFVANSSNIFLVVNEPVNQQIFNCSSTDEVRIFPGKTLPQGILISEDGKLVGSTENPMDPAVFKLCWADSTREVCIDSTLQVLSSLRQVEYPRDVLKLDKHVSTRLCPRLHDNMGPLSFKVYPPLPSNLSLNEADGCLTGSPSSRSDMQLYTVTVKNMLGHTKDISLRIQVHHSVRSSLRNTIGGLSSILLMV</sequence>
<evidence type="ECO:0000313" key="3">
    <source>
        <dbReference type="Proteomes" id="UP000011087"/>
    </source>
</evidence>
<dbReference type="KEGG" id="gtt:GUITHDRAFT_100556"/>
<dbReference type="EMBL" id="JH992969">
    <property type="protein sequence ID" value="EKX53572.1"/>
    <property type="molecule type" value="Genomic_DNA"/>
</dbReference>
<reference evidence="3" key="2">
    <citation type="submission" date="2012-11" db="EMBL/GenBank/DDBJ databases">
        <authorList>
            <person name="Kuo A."/>
            <person name="Curtis B.A."/>
            <person name="Tanifuji G."/>
            <person name="Burki F."/>
            <person name="Gruber A."/>
            <person name="Irimia M."/>
            <person name="Maruyama S."/>
            <person name="Arias M.C."/>
            <person name="Ball S.G."/>
            <person name="Gile G.H."/>
            <person name="Hirakawa Y."/>
            <person name="Hopkins J.F."/>
            <person name="Rensing S.A."/>
            <person name="Schmutz J."/>
            <person name="Symeonidi A."/>
            <person name="Elias M."/>
            <person name="Eveleigh R.J."/>
            <person name="Herman E.K."/>
            <person name="Klute M.J."/>
            <person name="Nakayama T."/>
            <person name="Obornik M."/>
            <person name="Reyes-Prieto A."/>
            <person name="Armbrust E.V."/>
            <person name="Aves S.J."/>
            <person name="Beiko R.G."/>
            <person name="Coutinho P."/>
            <person name="Dacks J.B."/>
            <person name="Durnford D.G."/>
            <person name="Fast N.M."/>
            <person name="Green B.R."/>
            <person name="Grisdale C."/>
            <person name="Hempe F."/>
            <person name="Henrissat B."/>
            <person name="Hoppner M.P."/>
            <person name="Ishida K.-I."/>
            <person name="Kim E."/>
            <person name="Koreny L."/>
            <person name="Kroth P.G."/>
            <person name="Liu Y."/>
            <person name="Malik S.-B."/>
            <person name="Maier U.G."/>
            <person name="McRose D."/>
            <person name="Mock T."/>
            <person name="Neilson J.A."/>
            <person name="Onodera N.T."/>
            <person name="Poole A.M."/>
            <person name="Pritham E.J."/>
            <person name="Richards T.A."/>
            <person name="Rocap G."/>
            <person name="Roy S.W."/>
            <person name="Sarai C."/>
            <person name="Schaack S."/>
            <person name="Shirato S."/>
            <person name="Slamovits C.H."/>
            <person name="Spencer D.F."/>
            <person name="Suzuki S."/>
            <person name="Worden A.Z."/>
            <person name="Zauner S."/>
            <person name="Barry K."/>
            <person name="Bell C."/>
            <person name="Bharti A.K."/>
            <person name="Crow J.A."/>
            <person name="Grimwood J."/>
            <person name="Kramer R."/>
            <person name="Lindquist E."/>
            <person name="Lucas S."/>
            <person name="Salamov A."/>
            <person name="McFadden G.I."/>
            <person name="Lane C.E."/>
            <person name="Keeling P.J."/>
            <person name="Gray M.W."/>
            <person name="Grigoriev I.V."/>
            <person name="Archibald J.M."/>
        </authorList>
    </citation>
    <scope>NUCLEOTIDE SEQUENCE</scope>
    <source>
        <strain evidence="3">CCMP2712</strain>
    </source>
</reference>
<name>L1JYW6_GUITC</name>
<dbReference type="Proteomes" id="UP000011087">
    <property type="component" value="Unassembled WGS sequence"/>
</dbReference>
<dbReference type="EnsemblProtists" id="EKX53572">
    <property type="protein sequence ID" value="EKX53572"/>
    <property type="gene ID" value="GUITHDRAFT_100556"/>
</dbReference>
<dbReference type="AlphaFoldDB" id="L1JYW6"/>